<feature type="chain" id="PRO_5012667958" evidence="1">
    <location>
        <begin position="29"/>
        <end position="198"/>
    </location>
</feature>
<dbReference type="OMA" id="PMVATHI"/>
<dbReference type="OrthoDB" id="764172at2759"/>
<accession>A0A200QSH6</accession>
<dbReference type="PANTHER" id="PTHR31890:SF9">
    <property type="entry name" value="PLANT INVERTASE_PECTIN METHYLESTERASE INHIBITOR SUPERFAMILY PROTEIN"/>
    <property type="match status" value="1"/>
</dbReference>
<dbReference type="AlphaFoldDB" id="A0A200QSH6"/>
<dbReference type="EMBL" id="MVGT01001142">
    <property type="protein sequence ID" value="OVA13436.1"/>
    <property type="molecule type" value="Genomic_DNA"/>
</dbReference>
<dbReference type="PANTHER" id="PTHR31890">
    <property type="entry name" value="PLANT INVERTASE/PECTIN METHYLESTERASE INHIBITOR SUPERFAMILY PROTEIN"/>
    <property type="match status" value="1"/>
</dbReference>
<dbReference type="Pfam" id="PF04043">
    <property type="entry name" value="PMEI"/>
    <property type="match status" value="1"/>
</dbReference>
<dbReference type="STRING" id="56857.A0A200QSH6"/>
<sequence>MAIGNQFVFLVYSSLTLAFIFFLHGATARPMVATHIDIEKDDDLIKKTCKKTDYYDLCVSSLKSDARSSTKTADLNDFVMIFIDLAMSNASETYGFLNKLIDNTTDYALQLAIRDCTVFYDKGYQILRNAQLITNYEVLYNEVGRAKDEAAVSCENIFHSGAKDDHRKTPMVVTKRNELFEHLCLINQSIINLLRSSS</sequence>
<dbReference type="InterPro" id="IPR035513">
    <property type="entry name" value="Invertase/methylesterase_inhib"/>
</dbReference>
<dbReference type="SUPFAM" id="SSF101148">
    <property type="entry name" value="Plant invertase/pectin methylesterase inhibitor"/>
    <property type="match status" value="1"/>
</dbReference>
<dbReference type="Gene3D" id="1.20.140.40">
    <property type="entry name" value="Invertase/pectin methylesterase inhibitor family protein"/>
    <property type="match status" value="1"/>
</dbReference>
<evidence type="ECO:0000259" key="2">
    <source>
        <dbReference type="SMART" id="SM00856"/>
    </source>
</evidence>
<evidence type="ECO:0000313" key="4">
    <source>
        <dbReference type="Proteomes" id="UP000195402"/>
    </source>
</evidence>
<dbReference type="Proteomes" id="UP000195402">
    <property type="component" value="Unassembled WGS sequence"/>
</dbReference>
<evidence type="ECO:0000256" key="1">
    <source>
        <dbReference type="SAM" id="SignalP"/>
    </source>
</evidence>
<gene>
    <name evidence="3" type="ORF">BVC80_8775g20</name>
</gene>
<keyword evidence="1" id="KW-0732">Signal</keyword>
<feature type="domain" description="Pectinesterase inhibitor" evidence="2">
    <location>
        <begin position="40"/>
        <end position="190"/>
    </location>
</feature>
<name>A0A200QSH6_MACCD</name>
<protein>
    <submittedName>
        <fullName evidence="3">Pectinesterase inhibitor domain</fullName>
    </submittedName>
</protein>
<dbReference type="InParanoid" id="A0A200QSH6"/>
<dbReference type="NCBIfam" id="TIGR01614">
    <property type="entry name" value="PME_inhib"/>
    <property type="match status" value="1"/>
</dbReference>
<keyword evidence="4" id="KW-1185">Reference proteome</keyword>
<dbReference type="GO" id="GO:0004857">
    <property type="term" value="F:enzyme inhibitor activity"/>
    <property type="evidence" value="ECO:0007669"/>
    <property type="project" value="InterPro"/>
</dbReference>
<comment type="caution">
    <text evidence="3">The sequence shown here is derived from an EMBL/GenBank/DDBJ whole genome shotgun (WGS) entry which is preliminary data.</text>
</comment>
<dbReference type="SMART" id="SM00856">
    <property type="entry name" value="PMEI"/>
    <property type="match status" value="1"/>
</dbReference>
<proteinExistence type="predicted"/>
<feature type="signal peptide" evidence="1">
    <location>
        <begin position="1"/>
        <end position="28"/>
    </location>
</feature>
<organism evidence="3 4">
    <name type="scientific">Macleaya cordata</name>
    <name type="common">Five-seeded plume-poppy</name>
    <name type="synonym">Bocconia cordata</name>
    <dbReference type="NCBI Taxonomy" id="56857"/>
    <lineage>
        <taxon>Eukaryota</taxon>
        <taxon>Viridiplantae</taxon>
        <taxon>Streptophyta</taxon>
        <taxon>Embryophyta</taxon>
        <taxon>Tracheophyta</taxon>
        <taxon>Spermatophyta</taxon>
        <taxon>Magnoliopsida</taxon>
        <taxon>Ranunculales</taxon>
        <taxon>Papaveraceae</taxon>
        <taxon>Papaveroideae</taxon>
        <taxon>Macleaya</taxon>
    </lineage>
</organism>
<evidence type="ECO:0000313" key="3">
    <source>
        <dbReference type="EMBL" id="OVA13436.1"/>
    </source>
</evidence>
<dbReference type="InterPro" id="IPR006501">
    <property type="entry name" value="Pectinesterase_inhib_dom"/>
</dbReference>
<reference evidence="3 4" key="1">
    <citation type="journal article" date="2017" name="Mol. Plant">
        <title>The Genome of Medicinal Plant Macleaya cordata Provides New Insights into Benzylisoquinoline Alkaloids Metabolism.</title>
        <authorList>
            <person name="Liu X."/>
            <person name="Liu Y."/>
            <person name="Huang P."/>
            <person name="Ma Y."/>
            <person name="Qing Z."/>
            <person name="Tang Q."/>
            <person name="Cao H."/>
            <person name="Cheng P."/>
            <person name="Zheng Y."/>
            <person name="Yuan Z."/>
            <person name="Zhou Y."/>
            <person name="Liu J."/>
            <person name="Tang Z."/>
            <person name="Zhuo Y."/>
            <person name="Zhang Y."/>
            <person name="Yu L."/>
            <person name="Huang J."/>
            <person name="Yang P."/>
            <person name="Peng Q."/>
            <person name="Zhang J."/>
            <person name="Jiang W."/>
            <person name="Zhang Z."/>
            <person name="Lin K."/>
            <person name="Ro D.K."/>
            <person name="Chen X."/>
            <person name="Xiong X."/>
            <person name="Shang Y."/>
            <person name="Huang S."/>
            <person name="Zeng J."/>
        </authorList>
    </citation>
    <scope>NUCLEOTIDE SEQUENCE [LARGE SCALE GENOMIC DNA]</scope>
    <source>
        <strain evidence="4">cv. BLH2017</strain>
        <tissue evidence="3">Root</tissue>
    </source>
</reference>